<feature type="transmembrane region" description="Helical" evidence="10">
    <location>
        <begin position="89"/>
        <end position="113"/>
    </location>
</feature>
<dbReference type="PANTHER" id="PTHR11795:SF371">
    <property type="entry name" value="HIGH-AFFINITY BRANCHED-CHAIN AMINO ACID TRANSPORT SYSTEM PERMEASE PROTEIN LIVH"/>
    <property type="match status" value="1"/>
</dbReference>
<evidence type="ECO:0000256" key="4">
    <source>
        <dbReference type="ARBA" id="ARBA00022519"/>
    </source>
</evidence>
<dbReference type="InterPro" id="IPR052157">
    <property type="entry name" value="BCAA_transport_permease"/>
</dbReference>
<evidence type="ECO:0000256" key="2">
    <source>
        <dbReference type="ARBA" id="ARBA00022448"/>
    </source>
</evidence>
<evidence type="ECO:0000256" key="8">
    <source>
        <dbReference type="ARBA" id="ARBA00023136"/>
    </source>
</evidence>
<evidence type="ECO:0000256" key="6">
    <source>
        <dbReference type="ARBA" id="ARBA00022970"/>
    </source>
</evidence>
<keyword evidence="12" id="KW-1185">Reference proteome</keyword>
<feature type="transmembrane region" description="Helical" evidence="10">
    <location>
        <begin position="145"/>
        <end position="165"/>
    </location>
</feature>
<reference evidence="12" key="1">
    <citation type="journal article" date="2019" name="Int. J. Syst. Evol. Microbiol.">
        <title>The Global Catalogue of Microorganisms (GCM) 10K type strain sequencing project: providing services to taxonomists for standard genome sequencing and annotation.</title>
        <authorList>
            <consortium name="The Broad Institute Genomics Platform"/>
            <consortium name="The Broad Institute Genome Sequencing Center for Infectious Disease"/>
            <person name="Wu L."/>
            <person name="Ma J."/>
        </authorList>
    </citation>
    <scope>NUCLEOTIDE SEQUENCE [LARGE SCALE GENOMIC DNA]</scope>
    <source>
        <strain evidence="12">NBRC 108565</strain>
    </source>
</reference>
<dbReference type="Pfam" id="PF02653">
    <property type="entry name" value="BPD_transp_2"/>
    <property type="match status" value="1"/>
</dbReference>
<comment type="subcellular location">
    <subcellularLocation>
        <location evidence="1">Cell membrane</location>
        <topology evidence="1">Multi-pass membrane protein</topology>
    </subcellularLocation>
</comment>
<comment type="similarity">
    <text evidence="9">Belongs to the binding-protein-dependent transport system permease family. LivHM subfamily.</text>
</comment>
<evidence type="ECO:0000256" key="5">
    <source>
        <dbReference type="ARBA" id="ARBA00022692"/>
    </source>
</evidence>
<protein>
    <submittedName>
        <fullName evidence="11">Branched-chain amino acid ABC transporter permease</fullName>
    </submittedName>
</protein>
<keyword evidence="6" id="KW-0029">Amino-acid transport</keyword>
<evidence type="ECO:0000256" key="3">
    <source>
        <dbReference type="ARBA" id="ARBA00022475"/>
    </source>
</evidence>
<keyword evidence="3" id="KW-1003">Cell membrane</keyword>
<dbReference type="CDD" id="cd06582">
    <property type="entry name" value="TM_PBP1_LivH_like"/>
    <property type="match status" value="1"/>
</dbReference>
<organism evidence="11 12">
    <name type="scientific">Paraoerskovia sediminicola</name>
    <dbReference type="NCBI Taxonomy" id="1138587"/>
    <lineage>
        <taxon>Bacteria</taxon>
        <taxon>Bacillati</taxon>
        <taxon>Actinomycetota</taxon>
        <taxon>Actinomycetes</taxon>
        <taxon>Micrococcales</taxon>
        <taxon>Cellulomonadaceae</taxon>
        <taxon>Paraoerskovia</taxon>
    </lineage>
</organism>
<keyword evidence="7 10" id="KW-1133">Transmembrane helix</keyword>
<sequence>MLAFVTMNVMGMPIWLGAIVTLVLCGLTGWAQDAGIWRPLRKRGTPVVQLMIVTIGLSIALQFGIQLAIGAGTQRILVDNPSSWTLGPVTLTVGSWISMIIAIVVLLGVAWFLTRTRIGQATRAVSDNSALAAATGIDPDKIIRIVWILATTLAGLGGMLLGIVFGSFNWMMGLQLLLLMFAAVTLGGLGTAFGALIGSLVIGMVVELSNLVLPSDLRYATALVILILVLLVRPQGILGRRERIG</sequence>
<evidence type="ECO:0000256" key="10">
    <source>
        <dbReference type="SAM" id="Phobius"/>
    </source>
</evidence>
<dbReference type="Proteomes" id="UP001321475">
    <property type="component" value="Chromosome"/>
</dbReference>
<accession>A0ABN6XBM3</accession>
<keyword evidence="8 10" id="KW-0472">Membrane</keyword>
<keyword evidence="2" id="KW-0813">Transport</keyword>
<proteinExistence type="inferred from homology"/>
<evidence type="ECO:0000256" key="1">
    <source>
        <dbReference type="ARBA" id="ARBA00004651"/>
    </source>
</evidence>
<dbReference type="InterPro" id="IPR001851">
    <property type="entry name" value="ABC_transp_permease"/>
</dbReference>
<name>A0ABN6XBM3_9CELL</name>
<feature type="transmembrane region" description="Helical" evidence="10">
    <location>
        <begin position="47"/>
        <end position="69"/>
    </location>
</feature>
<keyword evidence="5 10" id="KW-0812">Transmembrane</keyword>
<gene>
    <name evidence="11" type="ORF">GCM10025865_15500</name>
</gene>
<evidence type="ECO:0000313" key="11">
    <source>
        <dbReference type="EMBL" id="BDZ42251.1"/>
    </source>
</evidence>
<keyword evidence="4" id="KW-0997">Cell inner membrane</keyword>
<feature type="transmembrane region" description="Helical" evidence="10">
    <location>
        <begin position="217"/>
        <end position="233"/>
    </location>
</feature>
<dbReference type="PANTHER" id="PTHR11795">
    <property type="entry name" value="BRANCHED-CHAIN AMINO ACID TRANSPORT SYSTEM PERMEASE PROTEIN LIVH"/>
    <property type="match status" value="1"/>
</dbReference>
<dbReference type="EMBL" id="AP027729">
    <property type="protein sequence ID" value="BDZ42251.1"/>
    <property type="molecule type" value="Genomic_DNA"/>
</dbReference>
<feature type="transmembrane region" description="Helical" evidence="10">
    <location>
        <begin position="177"/>
        <end position="205"/>
    </location>
</feature>
<evidence type="ECO:0000256" key="7">
    <source>
        <dbReference type="ARBA" id="ARBA00022989"/>
    </source>
</evidence>
<evidence type="ECO:0000313" key="12">
    <source>
        <dbReference type="Proteomes" id="UP001321475"/>
    </source>
</evidence>
<evidence type="ECO:0000256" key="9">
    <source>
        <dbReference type="ARBA" id="ARBA00037998"/>
    </source>
</evidence>